<protein>
    <recommendedName>
        <fullName evidence="1">Anhydro-N-acetylmuramic acid kinase</fullName>
        <ecNumber evidence="1">2.7.1.170</ecNumber>
    </recommendedName>
    <alternativeName>
        <fullName evidence="1">AnhMurNAc kinase</fullName>
    </alternativeName>
</protein>
<dbReference type="GO" id="GO:0016301">
    <property type="term" value="F:kinase activity"/>
    <property type="evidence" value="ECO:0007669"/>
    <property type="project" value="UniProtKB-KW"/>
</dbReference>
<gene>
    <name evidence="1 2" type="primary">anmK</name>
    <name evidence="2" type="ORF">NCTC12872_00585</name>
</gene>
<comment type="catalytic activity">
    <reaction evidence="1">
        <text>1,6-anhydro-N-acetyl-beta-muramate + ATP + H2O = N-acetyl-D-muramate 6-phosphate + ADP + H(+)</text>
        <dbReference type="Rhea" id="RHEA:24952"/>
        <dbReference type="ChEBI" id="CHEBI:15377"/>
        <dbReference type="ChEBI" id="CHEBI:15378"/>
        <dbReference type="ChEBI" id="CHEBI:30616"/>
        <dbReference type="ChEBI" id="CHEBI:58690"/>
        <dbReference type="ChEBI" id="CHEBI:58722"/>
        <dbReference type="ChEBI" id="CHEBI:456216"/>
        <dbReference type="EC" id="2.7.1.170"/>
    </reaction>
</comment>
<dbReference type="Proteomes" id="UP000255417">
    <property type="component" value="Unassembled WGS sequence"/>
</dbReference>
<evidence type="ECO:0000313" key="2">
    <source>
        <dbReference type="EMBL" id="SUB58621.1"/>
    </source>
</evidence>
<reference evidence="2 3" key="1">
    <citation type="submission" date="2018-06" db="EMBL/GenBank/DDBJ databases">
        <authorList>
            <consortium name="Pathogen Informatics"/>
            <person name="Doyle S."/>
        </authorList>
    </citation>
    <scope>NUCLEOTIDE SEQUENCE [LARGE SCALE GENOMIC DNA]</scope>
    <source>
        <strain evidence="2 3">NCTC12872</strain>
    </source>
</reference>
<dbReference type="NCBIfam" id="NF007139">
    <property type="entry name" value="PRK09585.1-3"/>
    <property type="match status" value="1"/>
</dbReference>
<dbReference type="UniPathway" id="UPA00343"/>
<keyword evidence="3" id="KW-1185">Reference proteome</keyword>
<comment type="pathway">
    <text evidence="1">Amino-sugar metabolism; 1,6-anhydro-N-acetylmuramate degradation.</text>
</comment>
<dbReference type="PANTHER" id="PTHR30605:SF0">
    <property type="entry name" value="ANHYDRO-N-ACETYLMURAMIC ACID KINASE"/>
    <property type="match status" value="1"/>
</dbReference>
<dbReference type="GO" id="GO:0016773">
    <property type="term" value="F:phosphotransferase activity, alcohol group as acceptor"/>
    <property type="evidence" value="ECO:0007669"/>
    <property type="project" value="UniProtKB-UniRule"/>
</dbReference>
<feature type="binding site" evidence="1">
    <location>
        <begin position="12"/>
        <end position="19"/>
    </location>
    <ligand>
        <name>ATP</name>
        <dbReference type="ChEBI" id="CHEBI:30616"/>
    </ligand>
</feature>
<dbReference type="GO" id="GO:0097175">
    <property type="term" value="P:1,6-anhydro-N-acetyl-beta-muramic acid catabolic process"/>
    <property type="evidence" value="ECO:0007669"/>
    <property type="project" value="UniProtKB-UniRule"/>
</dbReference>
<dbReference type="AlphaFoldDB" id="A0A379C8R5"/>
<accession>A0A379C8R5</accession>
<dbReference type="Pfam" id="PF03702">
    <property type="entry name" value="AnmK"/>
    <property type="match status" value="1"/>
</dbReference>
<dbReference type="EC" id="2.7.1.170" evidence="1"/>
<comment type="similarity">
    <text evidence="1">Belongs to the anhydro-N-acetylmuramic acid kinase family.</text>
</comment>
<dbReference type="InterPro" id="IPR043129">
    <property type="entry name" value="ATPase_NBD"/>
</dbReference>
<name>A0A379C8R5_9PAST</name>
<keyword evidence="1" id="KW-0067">ATP-binding</keyword>
<dbReference type="InterPro" id="IPR005338">
    <property type="entry name" value="Anhydro_N_Ac-Mur_kinase"/>
</dbReference>
<evidence type="ECO:0000313" key="3">
    <source>
        <dbReference type="Proteomes" id="UP000255417"/>
    </source>
</evidence>
<keyword evidence="1 2" id="KW-0418">Kinase</keyword>
<sequence>MKANYYIGVMSGTSLDGVDLALVDFATSQPTLKASHFVAMPNELRNDLFKLCSTGETTLQQLGELDHRLGKLYAEAINQFLVLNNLDAEQIEAIGCHGQTIWHSPRTTYPFTTQIGDANIIAAKTGITTIADLRRKDMAFGGQGAPLVPAFHQAVFFDPKFATVVLNIGGISNISVLMPNQPVIGYDTGVGNLLLDAWIGKHLNQSYDKNGDWAKTGKVNSELLRLLLDEPFFSQEPPKSTGRELFNLTWLEQKIVNFEKNHTACSPKDIQRTLVEFTVQSTVQELLRLNTQSLPCRLLVCGGGAKNPLIMQGFTELLPQWKVSTTTEYGLDLDYVEAVAFAWLAYQRIHNLPSNMPSVTGASKAVSLGVIYPK</sequence>
<dbReference type="Gene3D" id="3.30.420.40">
    <property type="match status" value="2"/>
</dbReference>
<dbReference type="RefSeq" id="WP_115315137.1">
    <property type="nucleotide sequence ID" value="NZ_LWIF01000001.1"/>
</dbReference>
<comment type="function">
    <text evidence="1">Catalyzes the specific phosphorylation of 1,6-anhydro-N-acetylmuramic acid (anhMurNAc) with the simultaneous cleavage of the 1,6-anhydro ring, generating MurNAc-6-P. Is required for the utilization of anhMurNAc either imported from the medium or derived from its own cell wall murein, and thus plays a role in cell wall recycling.</text>
</comment>
<dbReference type="GO" id="GO:0005524">
    <property type="term" value="F:ATP binding"/>
    <property type="evidence" value="ECO:0007669"/>
    <property type="project" value="UniProtKB-UniRule"/>
</dbReference>
<dbReference type="GO" id="GO:0009254">
    <property type="term" value="P:peptidoglycan turnover"/>
    <property type="evidence" value="ECO:0007669"/>
    <property type="project" value="UniProtKB-UniRule"/>
</dbReference>
<comment type="pathway">
    <text evidence="1">Cell wall biogenesis; peptidoglycan recycling.</text>
</comment>
<keyword evidence="1" id="KW-0547">Nucleotide-binding</keyword>
<dbReference type="GO" id="GO:0006040">
    <property type="term" value="P:amino sugar metabolic process"/>
    <property type="evidence" value="ECO:0007669"/>
    <property type="project" value="InterPro"/>
</dbReference>
<dbReference type="OrthoDB" id="9763949at2"/>
<dbReference type="NCBIfam" id="NF007148">
    <property type="entry name" value="PRK09585.3-2"/>
    <property type="match status" value="1"/>
</dbReference>
<organism evidence="2 3">
    <name type="scientific">Phocoenobacter uteri</name>
    <dbReference type="NCBI Taxonomy" id="146806"/>
    <lineage>
        <taxon>Bacteria</taxon>
        <taxon>Pseudomonadati</taxon>
        <taxon>Pseudomonadota</taxon>
        <taxon>Gammaproteobacteria</taxon>
        <taxon>Pasteurellales</taxon>
        <taxon>Pasteurellaceae</taxon>
        <taxon>Phocoenobacter</taxon>
    </lineage>
</organism>
<evidence type="ECO:0000256" key="1">
    <source>
        <dbReference type="HAMAP-Rule" id="MF_01270"/>
    </source>
</evidence>
<dbReference type="UniPathway" id="UPA00544"/>
<dbReference type="HAMAP" id="MF_01270">
    <property type="entry name" value="AnhMurNAc_kinase"/>
    <property type="match status" value="1"/>
</dbReference>
<keyword evidence="1" id="KW-0119">Carbohydrate metabolism</keyword>
<dbReference type="SUPFAM" id="SSF53067">
    <property type="entry name" value="Actin-like ATPase domain"/>
    <property type="match status" value="1"/>
</dbReference>
<proteinExistence type="inferred from homology"/>
<dbReference type="EMBL" id="UGTA01000001">
    <property type="protein sequence ID" value="SUB58621.1"/>
    <property type="molecule type" value="Genomic_DNA"/>
</dbReference>
<keyword evidence="1 2" id="KW-0808">Transferase</keyword>
<dbReference type="PANTHER" id="PTHR30605">
    <property type="entry name" value="ANHYDRO-N-ACETYLMURAMIC ACID KINASE"/>
    <property type="match status" value="1"/>
</dbReference>
<dbReference type="CDD" id="cd24050">
    <property type="entry name" value="ASKHA_NBD_ANMK"/>
    <property type="match status" value="1"/>
</dbReference>